<evidence type="ECO:0000256" key="1">
    <source>
        <dbReference type="ARBA" id="ARBA00023002"/>
    </source>
</evidence>
<feature type="domain" description="Luciferase-like" evidence="2">
    <location>
        <begin position="15"/>
        <end position="297"/>
    </location>
</feature>
<reference evidence="4" key="1">
    <citation type="journal article" date="2019" name="Int. J. Syst. Evol. Microbiol.">
        <title>The Global Catalogue of Microorganisms (GCM) 10K type strain sequencing project: providing services to taxonomists for standard genome sequencing and annotation.</title>
        <authorList>
            <consortium name="The Broad Institute Genomics Platform"/>
            <consortium name="The Broad Institute Genome Sequencing Center for Infectious Disease"/>
            <person name="Wu L."/>
            <person name="Ma J."/>
        </authorList>
    </citation>
    <scope>NUCLEOTIDE SEQUENCE [LARGE SCALE GENOMIC DNA]</scope>
    <source>
        <strain evidence="4">JCM 18055</strain>
    </source>
</reference>
<evidence type="ECO:0000259" key="2">
    <source>
        <dbReference type="Pfam" id="PF00296"/>
    </source>
</evidence>
<keyword evidence="4" id="KW-1185">Reference proteome</keyword>
<dbReference type="InterPro" id="IPR022526">
    <property type="entry name" value="F420_Rv3093c"/>
</dbReference>
<proteinExistence type="predicted"/>
<dbReference type="RefSeq" id="WP_345383117.1">
    <property type="nucleotide sequence ID" value="NZ_BAABIC010000019.1"/>
</dbReference>
<dbReference type="NCBIfam" id="TIGR03841">
    <property type="entry name" value="F420_Rv3093c"/>
    <property type="match status" value="1"/>
</dbReference>
<dbReference type="CDD" id="cd01097">
    <property type="entry name" value="Tetrahydromethanopterin_reductase"/>
    <property type="match status" value="1"/>
</dbReference>
<comment type="caution">
    <text evidence="3">The sequence shown here is derived from an EMBL/GenBank/DDBJ whole genome shotgun (WGS) entry which is preliminary data.</text>
</comment>
<dbReference type="PANTHER" id="PTHR43244">
    <property type="match status" value="1"/>
</dbReference>
<dbReference type="SUPFAM" id="SSF51679">
    <property type="entry name" value="Bacterial luciferase-like"/>
    <property type="match status" value="1"/>
</dbReference>
<evidence type="ECO:0000313" key="3">
    <source>
        <dbReference type="EMBL" id="GAA4703844.1"/>
    </source>
</evidence>
<gene>
    <name evidence="3" type="ORF">GCM10023215_49270</name>
</gene>
<dbReference type="InterPro" id="IPR036661">
    <property type="entry name" value="Luciferase-like_sf"/>
</dbReference>
<dbReference type="InterPro" id="IPR011251">
    <property type="entry name" value="Luciferase-like_dom"/>
</dbReference>
<dbReference type="EMBL" id="BAABIC010000019">
    <property type="protein sequence ID" value="GAA4703844.1"/>
    <property type="molecule type" value="Genomic_DNA"/>
</dbReference>
<dbReference type="Proteomes" id="UP001500325">
    <property type="component" value="Unassembled WGS sequence"/>
</dbReference>
<dbReference type="Gene3D" id="3.20.20.30">
    <property type="entry name" value="Luciferase-like domain"/>
    <property type="match status" value="1"/>
</dbReference>
<keyword evidence="1" id="KW-0560">Oxidoreductase</keyword>
<dbReference type="PANTHER" id="PTHR43244:SF1">
    <property type="entry name" value="5,10-METHYLENETETRAHYDROMETHANOPTERIN REDUCTASE"/>
    <property type="match status" value="1"/>
</dbReference>
<dbReference type="InterPro" id="IPR050564">
    <property type="entry name" value="F420-G6PD/mer"/>
</dbReference>
<accession>A0ABP8XC53</accession>
<organism evidence="3 4">
    <name type="scientific">Pseudonocardia yuanmonensis</name>
    <dbReference type="NCBI Taxonomy" id="1095914"/>
    <lineage>
        <taxon>Bacteria</taxon>
        <taxon>Bacillati</taxon>
        <taxon>Actinomycetota</taxon>
        <taxon>Actinomycetes</taxon>
        <taxon>Pseudonocardiales</taxon>
        <taxon>Pseudonocardiaceae</taxon>
        <taxon>Pseudonocardia</taxon>
    </lineage>
</organism>
<name>A0ABP8XC53_9PSEU</name>
<dbReference type="Pfam" id="PF00296">
    <property type="entry name" value="Bac_luciferase"/>
    <property type="match status" value="1"/>
</dbReference>
<sequence>MPDRWGITLPFSGLPLREQRAVIERLPDLGYTDAWSAEADRTDAFTPLVLAAQWAPALRLGTAIVPAFTRGPALLAQSAATLANLAPGRFALGIGSSSDVIVEGWNGIPFTEPYARVRDTLRFLRAAFAGERVAEDWASFSIRGFRLGEVPEQVPPVLVAALRPGMLRLAGREGDGAIVNWLTADDVRAVAPHVREYGKPDAEIVARIFVLPDVEPDEARAIGRRLAAAYLNVPVYRAFHQWLGRTELGPMWKLWADGDRRGALEAIPDDVVDRLVLHGPAAAVREQVESYVNAGVTTPVLAPLGGGDPAATVEALAPR</sequence>
<evidence type="ECO:0000313" key="4">
    <source>
        <dbReference type="Proteomes" id="UP001500325"/>
    </source>
</evidence>
<protein>
    <submittedName>
        <fullName evidence="3">LLM class F420-dependent oxidoreductase</fullName>
    </submittedName>
</protein>